<reference evidence="2" key="1">
    <citation type="submission" date="2016-04" db="EMBL/GenBank/DDBJ databases">
        <authorList>
            <person name="Evans L.H."/>
            <person name="Alamgir A."/>
            <person name="Owens N."/>
            <person name="Weber N.D."/>
            <person name="Virtaneva K."/>
            <person name="Barbian K."/>
            <person name="Babar A."/>
            <person name="Rosenke K."/>
        </authorList>
    </citation>
    <scope>NUCLEOTIDE SEQUENCE</scope>
    <source>
        <strain evidence="2">86</strain>
    </source>
</reference>
<evidence type="ECO:0000313" key="2">
    <source>
        <dbReference type="EMBL" id="SBV92248.1"/>
    </source>
</evidence>
<accession>A0A212IYG9</accession>
<feature type="domain" description="Beta-lactamase class A catalytic" evidence="1">
    <location>
        <begin position="31"/>
        <end position="232"/>
    </location>
</feature>
<name>A0A212IYG9_9DELT</name>
<dbReference type="EMBL" id="FLUQ01000001">
    <property type="protein sequence ID" value="SBV92248.1"/>
    <property type="molecule type" value="Genomic_DNA"/>
</dbReference>
<dbReference type="SUPFAM" id="SSF56601">
    <property type="entry name" value="beta-lactamase/transpeptidase-like"/>
    <property type="match status" value="1"/>
</dbReference>
<dbReference type="InterPro" id="IPR012338">
    <property type="entry name" value="Beta-lactam/transpept-like"/>
</dbReference>
<proteinExistence type="predicted"/>
<dbReference type="InterPro" id="IPR045155">
    <property type="entry name" value="Beta-lactam_cat"/>
</dbReference>
<dbReference type="GO" id="GO:0046677">
    <property type="term" value="P:response to antibiotic"/>
    <property type="evidence" value="ECO:0007669"/>
    <property type="project" value="InterPro"/>
</dbReference>
<dbReference type="Pfam" id="PF13354">
    <property type="entry name" value="Beta-lactamase2"/>
    <property type="match status" value="1"/>
</dbReference>
<gene>
    <name evidence="2" type="ORF">KL86DPRO_10329</name>
</gene>
<evidence type="ECO:0000259" key="1">
    <source>
        <dbReference type="Pfam" id="PF13354"/>
    </source>
</evidence>
<dbReference type="PANTHER" id="PTHR35333">
    <property type="entry name" value="BETA-LACTAMASE"/>
    <property type="match status" value="1"/>
</dbReference>
<dbReference type="Gene3D" id="3.40.710.10">
    <property type="entry name" value="DD-peptidase/beta-lactamase superfamily"/>
    <property type="match status" value="1"/>
</dbReference>
<dbReference type="PANTHER" id="PTHR35333:SF3">
    <property type="entry name" value="BETA-LACTAMASE-TYPE TRANSPEPTIDASE FOLD CONTAINING PROTEIN"/>
    <property type="match status" value="1"/>
</dbReference>
<protein>
    <recommendedName>
        <fullName evidence="1">Beta-lactamase class A catalytic domain-containing protein</fullName>
    </recommendedName>
</protein>
<dbReference type="AlphaFoldDB" id="A0A212IYG9"/>
<organism evidence="2">
    <name type="scientific">uncultured delta proteobacterium</name>
    <dbReference type="NCBI Taxonomy" id="34034"/>
    <lineage>
        <taxon>Bacteria</taxon>
        <taxon>Deltaproteobacteria</taxon>
        <taxon>environmental samples</taxon>
    </lineage>
</organism>
<dbReference type="GO" id="GO:0008800">
    <property type="term" value="F:beta-lactamase activity"/>
    <property type="evidence" value="ECO:0007669"/>
    <property type="project" value="InterPro"/>
</dbReference>
<dbReference type="InterPro" id="IPR000871">
    <property type="entry name" value="Beta-lactam_class-A"/>
</dbReference>
<dbReference type="GO" id="GO:0030655">
    <property type="term" value="P:beta-lactam antibiotic catabolic process"/>
    <property type="evidence" value="ECO:0007669"/>
    <property type="project" value="InterPro"/>
</dbReference>
<sequence length="259" mass="28250">MGLQKDLETLSKNVHGRVSYIVASADGALDLRRGEKDRFPSASIIKLPILWSVFSKAAKGELALTEEMPLRAGDIVDGYGVLKGMHVGIGTTIEDLCFLMTVTSDNVATNMLIDKLGFAAINADIAACGMPDTVLGRKMLDAEARAQGRDNFTTPLDVLTFLKMLRHGGTMPENSRARMLAIMHNQCCNNFIPQYMPEGFRFAHKTGDIQGTVHDAGILYGPSGREYYVIVLCSDLADNLNGVKFLNDFGSVLFAQLKN</sequence>